<keyword evidence="3 8" id="KW-0699">rRNA-binding</keyword>
<dbReference type="PROSITE" id="PS00585">
    <property type="entry name" value="RIBOSOMAL_S5"/>
    <property type="match status" value="1"/>
</dbReference>
<dbReference type="PANTHER" id="PTHR48277">
    <property type="entry name" value="MITOCHONDRIAL RIBOSOMAL PROTEIN S5"/>
    <property type="match status" value="1"/>
</dbReference>
<evidence type="ECO:0000256" key="9">
    <source>
        <dbReference type="RuleBase" id="RU003823"/>
    </source>
</evidence>
<accession>A0A3D3R4Z9</accession>
<dbReference type="HAMAP" id="MF_01307_B">
    <property type="entry name" value="Ribosomal_uS5_B"/>
    <property type="match status" value="1"/>
</dbReference>
<evidence type="ECO:0000256" key="3">
    <source>
        <dbReference type="ARBA" id="ARBA00022730"/>
    </source>
</evidence>
<reference evidence="11 12" key="1">
    <citation type="journal article" date="2018" name="Nat. Biotechnol.">
        <title>A standardized bacterial taxonomy based on genome phylogeny substantially revises the tree of life.</title>
        <authorList>
            <person name="Parks D.H."/>
            <person name="Chuvochina M."/>
            <person name="Waite D.W."/>
            <person name="Rinke C."/>
            <person name="Skarshewski A."/>
            <person name="Chaumeil P.A."/>
            <person name="Hugenholtz P."/>
        </authorList>
    </citation>
    <scope>NUCLEOTIDE SEQUENCE [LARGE SCALE GENOMIC DNA]</scope>
    <source>
        <strain evidence="11">UBA9375</strain>
    </source>
</reference>
<dbReference type="Proteomes" id="UP000263642">
    <property type="component" value="Unassembled WGS sequence"/>
</dbReference>
<protein>
    <recommendedName>
        <fullName evidence="7 8">Small ribosomal subunit protein uS5</fullName>
    </recommendedName>
</protein>
<feature type="domain" description="S5 DRBM" evidence="10">
    <location>
        <begin position="16"/>
        <end position="79"/>
    </location>
</feature>
<comment type="subunit">
    <text evidence="8">Part of the 30S ribosomal subunit. Contacts proteins S4 and S8.</text>
</comment>
<keyword evidence="5 8" id="KW-0689">Ribosomal protein</keyword>
<evidence type="ECO:0000313" key="12">
    <source>
        <dbReference type="Proteomes" id="UP000263642"/>
    </source>
</evidence>
<evidence type="ECO:0000259" key="10">
    <source>
        <dbReference type="PROSITE" id="PS50881"/>
    </source>
</evidence>
<dbReference type="GO" id="GO:0015935">
    <property type="term" value="C:small ribosomal subunit"/>
    <property type="evidence" value="ECO:0007669"/>
    <property type="project" value="InterPro"/>
</dbReference>
<dbReference type="GO" id="GO:0005737">
    <property type="term" value="C:cytoplasm"/>
    <property type="evidence" value="ECO:0007669"/>
    <property type="project" value="UniProtKB-ARBA"/>
</dbReference>
<keyword evidence="6 8" id="KW-0687">Ribonucleoprotein</keyword>
<evidence type="ECO:0000256" key="8">
    <source>
        <dbReference type="HAMAP-Rule" id="MF_01307"/>
    </source>
</evidence>
<dbReference type="GO" id="GO:0003735">
    <property type="term" value="F:structural constituent of ribosome"/>
    <property type="evidence" value="ECO:0007669"/>
    <property type="project" value="UniProtKB-UniRule"/>
</dbReference>
<evidence type="ECO:0000256" key="5">
    <source>
        <dbReference type="ARBA" id="ARBA00022980"/>
    </source>
</evidence>
<comment type="domain">
    <text evidence="8">The N-terminal domain interacts with the head of the 30S subunit; the C-terminal domain interacts with the body and contacts protein S4. The interaction surface between S4 and S5 is involved in control of translational fidelity.</text>
</comment>
<dbReference type="InterPro" id="IPR014721">
    <property type="entry name" value="Ribsml_uS5_D2-typ_fold_subgr"/>
</dbReference>
<dbReference type="InterPro" id="IPR000851">
    <property type="entry name" value="Ribosomal_uS5"/>
</dbReference>
<dbReference type="Gene3D" id="3.30.230.10">
    <property type="match status" value="1"/>
</dbReference>
<dbReference type="Pfam" id="PF00333">
    <property type="entry name" value="Ribosomal_S5"/>
    <property type="match status" value="1"/>
</dbReference>
<dbReference type="FunFam" id="3.30.230.10:FF:000002">
    <property type="entry name" value="30S ribosomal protein S5"/>
    <property type="match status" value="1"/>
</dbReference>
<evidence type="ECO:0000313" key="11">
    <source>
        <dbReference type="EMBL" id="HCO23087.1"/>
    </source>
</evidence>
<comment type="caution">
    <text evidence="11">The sequence shown here is derived from an EMBL/GenBank/DDBJ whole genome shotgun (WGS) entry which is preliminary data.</text>
</comment>
<dbReference type="Gene3D" id="3.30.160.20">
    <property type="match status" value="1"/>
</dbReference>
<evidence type="ECO:0000256" key="4">
    <source>
        <dbReference type="ARBA" id="ARBA00022884"/>
    </source>
</evidence>
<dbReference type="InterPro" id="IPR020568">
    <property type="entry name" value="Ribosomal_Su5_D2-typ_SF"/>
</dbReference>
<dbReference type="InterPro" id="IPR013810">
    <property type="entry name" value="Ribosomal_uS5_N"/>
</dbReference>
<sequence length="166" mass="17722">MRVGEDTVSKDGSKQTPETVIQIRRCACVVKGGRRFSFTALVVVGDKEGRVGWGYGKAIEVPLAVDKAVKQANRSMIKTNIIENTVPHEVVGRFGSARVLLLPARPGTGIIAGAGVRAVVEAAGITDIYTKSRGSNNPINVVKATIDGLSKLRTREDIARLRGVEV</sequence>
<organism evidence="11 12">
    <name type="scientific">Gimesia maris</name>
    <dbReference type="NCBI Taxonomy" id="122"/>
    <lineage>
        <taxon>Bacteria</taxon>
        <taxon>Pseudomonadati</taxon>
        <taxon>Planctomycetota</taxon>
        <taxon>Planctomycetia</taxon>
        <taxon>Planctomycetales</taxon>
        <taxon>Planctomycetaceae</taxon>
        <taxon>Gimesia</taxon>
    </lineage>
</organism>
<dbReference type="EMBL" id="DQAY01000051">
    <property type="protein sequence ID" value="HCO23087.1"/>
    <property type="molecule type" value="Genomic_DNA"/>
</dbReference>
<gene>
    <name evidence="8" type="primary">rpsE</name>
    <name evidence="11" type="ORF">DIT97_08515</name>
</gene>
<dbReference type="GO" id="GO:0042254">
    <property type="term" value="P:ribosome biogenesis"/>
    <property type="evidence" value="ECO:0007669"/>
    <property type="project" value="UniProtKB-ARBA"/>
</dbReference>
<proteinExistence type="inferred from homology"/>
<dbReference type="SUPFAM" id="SSF54211">
    <property type="entry name" value="Ribosomal protein S5 domain 2-like"/>
    <property type="match status" value="1"/>
</dbReference>
<evidence type="ECO:0000256" key="1">
    <source>
        <dbReference type="ARBA" id="ARBA00003093"/>
    </source>
</evidence>
<comment type="function">
    <text evidence="8">With S4 and S12 plays an important role in translational accuracy.</text>
</comment>
<dbReference type="Pfam" id="PF03719">
    <property type="entry name" value="Ribosomal_S5_C"/>
    <property type="match status" value="1"/>
</dbReference>
<dbReference type="GO" id="GO:0006412">
    <property type="term" value="P:translation"/>
    <property type="evidence" value="ECO:0007669"/>
    <property type="project" value="UniProtKB-UniRule"/>
</dbReference>
<dbReference type="InterPro" id="IPR005324">
    <property type="entry name" value="Ribosomal_uS5_C"/>
</dbReference>
<evidence type="ECO:0000256" key="6">
    <source>
        <dbReference type="ARBA" id="ARBA00023274"/>
    </source>
</evidence>
<dbReference type="PROSITE" id="PS50881">
    <property type="entry name" value="S5_DSRBD"/>
    <property type="match status" value="1"/>
</dbReference>
<dbReference type="NCBIfam" id="TIGR01021">
    <property type="entry name" value="rpsE_bact"/>
    <property type="match status" value="1"/>
</dbReference>
<comment type="similarity">
    <text evidence="2 8 9">Belongs to the universal ribosomal protein uS5 family.</text>
</comment>
<keyword evidence="4 8" id="KW-0694">RNA-binding</keyword>
<evidence type="ECO:0000256" key="7">
    <source>
        <dbReference type="ARBA" id="ARBA00035255"/>
    </source>
</evidence>
<dbReference type="AlphaFoldDB" id="A0A3D3R4Z9"/>
<dbReference type="InterPro" id="IPR005712">
    <property type="entry name" value="Ribosomal_uS5_bac-type"/>
</dbReference>
<dbReference type="FunFam" id="3.30.160.20:FF:000001">
    <property type="entry name" value="30S ribosomal protein S5"/>
    <property type="match status" value="1"/>
</dbReference>
<comment type="function">
    <text evidence="1 8">Located at the back of the 30S subunit body where it stabilizes the conformation of the head with respect to the body.</text>
</comment>
<name>A0A3D3R4Z9_9PLAN</name>
<dbReference type="PANTHER" id="PTHR48277:SF1">
    <property type="entry name" value="MITOCHONDRIAL RIBOSOMAL PROTEIN S5"/>
    <property type="match status" value="1"/>
</dbReference>
<evidence type="ECO:0000256" key="2">
    <source>
        <dbReference type="ARBA" id="ARBA00008945"/>
    </source>
</evidence>
<dbReference type="InterPro" id="IPR018192">
    <property type="entry name" value="Ribosomal_uS5_N_CS"/>
</dbReference>
<dbReference type="SUPFAM" id="SSF54768">
    <property type="entry name" value="dsRNA-binding domain-like"/>
    <property type="match status" value="1"/>
</dbReference>
<dbReference type="GO" id="GO:0019843">
    <property type="term" value="F:rRNA binding"/>
    <property type="evidence" value="ECO:0007669"/>
    <property type="project" value="UniProtKB-UniRule"/>
</dbReference>